<evidence type="ECO:0000313" key="14">
    <source>
        <dbReference type="Proteomes" id="UP000001064"/>
    </source>
</evidence>
<dbReference type="InterPro" id="IPR023170">
    <property type="entry name" value="HhH_base_excis_C"/>
</dbReference>
<keyword evidence="8" id="KW-0326">Glycosidase</keyword>
<dbReference type="Pfam" id="PF00730">
    <property type="entry name" value="HhH-GPD"/>
    <property type="match status" value="1"/>
</dbReference>
<evidence type="ECO:0000256" key="1">
    <source>
        <dbReference type="ARBA" id="ARBA00010679"/>
    </source>
</evidence>
<protein>
    <recommendedName>
        <fullName evidence="2">DNA-(apurinic or apyrimidinic site) lyase</fullName>
        <ecNumber evidence="2">4.2.99.18</ecNumber>
    </recommendedName>
</protein>
<feature type="compositionally biased region" description="Basic and acidic residues" evidence="10">
    <location>
        <begin position="312"/>
        <end position="328"/>
    </location>
</feature>
<dbReference type="GO" id="GO:0006285">
    <property type="term" value="P:base-excision repair, AP site formation"/>
    <property type="evidence" value="ECO:0000318"/>
    <property type="project" value="GO_Central"/>
</dbReference>
<dbReference type="InterPro" id="IPR011257">
    <property type="entry name" value="DNA_glycosylase"/>
</dbReference>
<dbReference type="STRING" id="5786.F0ZCJ6"/>
<feature type="region of interest" description="Disordered" evidence="10">
    <location>
        <begin position="312"/>
        <end position="352"/>
    </location>
</feature>
<dbReference type="Pfam" id="PF07934">
    <property type="entry name" value="OGG_N"/>
    <property type="match status" value="1"/>
</dbReference>
<dbReference type="GeneID" id="10502280"/>
<dbReference type="AlphaFoldDB" id="F0ZCJ6"/>
<dbReference type="PANTHER" id="PTHR10242">
    <property type="entry name" value="8-OXOGUANINE DNA GLYCOSYLASE"/>
    <property type="match status" value="1"/>
</dbReference>
<dbReference type="Gene3D" id="1.10.1670.10">
    <property type="entry name" value="Helix-hairpin-Helix base-excision DNA repair enzymes (C-terminal)"/>
    <property type="match status" value="1"/>
</dbReference>
<dbReference type="VEuPathDB" id="AmoebaDB:DICPUDRAFT_148999"/>
<evidence type="ECO:0000256" key="10">
    <source>
        <dbReference type="SAM" id="MobiDB-lite"/>
    </source>
</evidence>
<keyword evidence="3" id="KW-0227">DNA damage</keyword>
<dbReference type="PANTHER" id="PTHR10242:SF2">
    <property type="entry name" value="N-GLYCOSYLASE_DNA LYASE"/>
    <property type="match status" value="1"/>
</dbReference>
<dbReference type="GO" id="GO:0003684">
    <property type="term" value="F:damaged DNA binding"/>
    <property type="evidence" value="ECO:0007669"/>
    <property type="project" value="InterPro"/>
</dbReference>
<dbReference type="KEGG" id="dpp:DICPUDRAFT_148999"/>
<evidence type="ECO:0000256" key="3">
    <source>
        <dbReference type="ARBA" id="ARBA00022763"/>
    </source>
</evidence>
<name>F0ZCJ6_DICPU</name>
<dbReference type="GO" id="GO:0140078">
    <property type="term" value="F:class I DNA-(apurinic or apyrimidinic site) endonuclease activity"/>
    <property type="evidence" value="ECO:0007669"/>
    <property type="project" value="UniProtKB-EC"/>
</dbReference>
<dbReference type="eggNOG" id="KOG2875">
    <property type="taxonomic scope" value="Eukaryota"/>
</dbReference>
<evidence type="ECO:0000256" key="5">
    <source>
        <dbReference type="ARBA" id="ARBA00023204"/>
    </source>
</evidence>
<feature type="domain" description="8-oxoguanine DNA glycosylase N-terminal" evidence="12">
    <location>
        <begin position="16"/>
        <end position="162"/>
    </location>
</feature>
<evidence type="ECO:0000256" key="8">
    <source>
        <dbReference type="ARBA" id="ARBA00023295"/>
    </source>
</evidence>
<proteinExistence type="inferred from homology"/>
<dbReference type="InterPro" id="IPR052054">
    <property type="entry name" value="Oxidative_DNA_repair_enzyme"/>
</dbReference>
<reference evidence="14" key="1">
    <citation type="journal article" date="2011" name="Genome Biol.">
        <title>Comparative genomics of the social amoebae Dictyostelium discoideum and Dictyostelium purpureum.</title>
        <authorList>
            <consortium name="US DOE Joint Genome Institute (JGI-PGF)"/>
            <person name="Sucgang R."/>
            <person name="Kuo A."/>
            <person name="Tian X."/>
            <person name="Salerno W."/>
            <person name="Parikh A."/>
            <person name="Feasley C.L."/>
            <person name="Dalin E."/>
            <person name="Tu H."/>
            <person name="Huang E."/>
            <person name="Barry K."/>
            <person name="Lindquist E."/>
            <person name="Shapiro H."/>
            <person name="Bruce D."/>
            <person name="Schmutz J."/>
            <person name="Salamov A."/>
            <person name="Fey P."/>
            <person name="Gaudet P."/>
            <person name="Anjard C."/>
            <person name="Babu M.M."/>
            <person name="Basu S."/>
            <person name="Bushmanova Y."/>
            <person name="van der Wel H."/>
            <person name="Katoh-Kurasawa M."/>
            <person name="Dinh C."/>
            <person name="Coutinho P.M."/>
            <person name="Saito T."/>
            <person name="Elias M."/>
            <person name="Schaap P."/>
            <person name="Kay R.R."/>
            <person name="Henrissat B."/>
            <person name="Eichinger L."/>
            <person name="Rivero F."/>
            <person name="Putnam N.H."/>
            <person name="West C.M."/>
            <person name="Loomis W.F."/>
            <person name="Chisholm R.L."/>
            <person name="Shaulsky G."/>
            <person name="Strassmann J.E."/>
            <person name="Queller D.C."/>
            <person name="Kuspa A."/>
            <person name="Grigoriev I.V."/>
        </authorList>
    </citation>
    <scope>NUCLEOTIDE SEQUENCE [LARGE SCALE GENOMIC DNA]</scope>
    <source>
        <strain evidence="14">QSDP1</strain>
    </source>
</reference>
<keyword evidence="5" id="KW-0234">DNA repair</keyword>
<dbReference type="FunFam" id="1.10.340.30:FF:000062">
    <property type="entry name" value="Predicted protein"/>
    <property type="match status" value="1"/>
</dbReference>
<evidence type="ECO:0000256" key="7">
    <source>
        <dbReference type="ARBA" id="ARBA00023268"/>
    </source>
</evidence>
<evidence type="ECO:0000259" key="12">
    <source>
        <dbReference type="Pfam" id="PF07934"/>
    </source>
</evidence>
<keyword evidence="6" id="KW-0456">Lyase</keyword>
<dbReference type="InterPro" id="IPR012904">
    <property type="entry name" value="OGG_N"/>
</dbReference>
<sequence>MDNKNSSNQEWECYQLNNNVLDLKKTLFSGQSFIWSEVKEKDIIEFKNESTSENLVYIGVINKYIVLLRYKEFSNNNIIEFKFKNSNNLVNKEIVNQSEQDRLEILKDYFNLKYDINELFSQWRADSVKDLKQLHSLNSQFREASESFKGLRLIKQNPLDCLFSFICSQNNNIGRISKMVKSLITTYGTKISDFNGQSYYQFPTLEQLSVAKEKDLNDMGFGYRSRYIVESCKQVIANGGEEWLNGLVSKPHTESHKELISLMGKHLPNLKGTLSPKMYKHLNEFWEKIFGPQAGWAHTILFANEISAFKNENKESNKKKTKKEKEEIKEEEEEEVKAENKKVVNKRQKITK</sequence>
<dbReference type="RefSeq" id="XP_003285171.1">
    <property type="nucleotide sequence ID" value="XM_003285123.1"/>
</dbReference>
<dbReference type="EMBL" id="GL870979">
    <property type="protein sequence ID" value="EGC38310.1"/>
    <property type="molecule type" value="Genomic_DNA"/>
</dbReference>
<feature type="domain" description="HhH-GPD" evidence="11">
    <location>
        <begin position="164"/>
        <end position="322"/>
    </location>
</feature>
<evidence type="ECO:0000256" key="9">
    <source>
        <dbReference type="ARBA" id="ARBA00044632"/>
    </source>
</evidence>
<dbReference type="FunFam" id="3.30.310.40:FF:000006">
    <property type="entry name" value="AER127Cp"/>
    <property type="match status" value="1"/>
</dbReference>
<dbReference type="SUPFAM" id="SSF48150">
    <property type="entry name" value="DNA-glycosylase"/>
    <property type="match status" value="1"/>
</dbReference>
<dbReference type="Gene3D" id="1.10.340.30">
    <property type="entry name" value="Hypothetical protein, domain 2"/>
    <property type="match status" value="1"/>
</dbReference>
<dbReference type="GO" id="GO:0005634">
    <property type="term" value="C:nucleus"/>
    <property type="evidence" value="ECO:0000318"/>
    <property type="project" value="GO_Central"/>
</dbReference>
<evidence type="ECO:0000313" key="13">
    <source>
        <dbReference type="EMBL" id="EGC38310.1"/>
    </source>
</evidence>
<evidence type="ECO:0000259" key="11">
    <source>
        <dbReference type="Pfam" id="PF00730"/>
    </source>
</evidence>
<keyword evidence="4" id="KW-0378">Hydrolase</keyword>
<dbReference type="InterPro" id="IPR003265">
    <property type="entry name" value="HhH-GPD_domain"/>
</dbReference>
<dbReference type="EC" id="4.2.99.18" evidence="2"/>
<dbReference type="InParanoid" id="F0ZCJ6"/>
<comment type="similarity">
    <text evidence="1">Belongs to the type-1 OGG1 family.</text>
</comment>
<dbReference type="OMA" id="ITKMCHS"/>
<evidence type="ECO:0000256" key="6">
    <source>
        <dbReference type="ARBA" id="ARBA00023239"/>
    </source>
</evidence>
<comment type="catalytic activity">
    <reaction evidence="9">
        <text>2'-deoxyribonucleotide-(2'-deoxyribose 5'-phosphate)-2'-deoxyribonucleotide-DNA = a 3'-end 2'-deoxyribonucleotide-(2,3-dehydro-2,3-deoxyribose 5'-phosphate)-DNA + a 5'-end 5'-phospho-2'-deoxyribonucleoside-DNA + H(+)</text>
        <dbReference type="Rhea" id="RHEA:66592"/>
        <dbReference type="Rhea" id="RHEA-COMP:13180"/>
        <dbReference type="Rhea" id="RHEA-COMP:16897"/>
        <dbReference type="Rhea" id="RHEA-COMP:17067"/>
        <dbReference type="ChEBI" id="CHEBI:15378"/>
        <dbReference type="ChEBI" id="CHEBI:136412"/>
        <dbReference type="ChEBI" id="CHEBI:157695"/>
        <dbReference type="ChEBI" id="CHEBI:167181"/>
        <dbReference type="EC" id="4.2.99.18"/>
    </reaction>
</comment>
<keyword evidence="14" id="KW-1185">Reference proteome</keyword>
<gene>
    <name evidence="13" type="ORF">DICPUDRAFT_148999</name>
</gene>
<accession>F0ZCJ6</accession>
<feature type="compositionally biased region" description="Basic residues" evidence="10">
    <location>
        <begin position="343"/>
        <end position="352"/>
    </location>
</feature>
<dbReference type="GO" id="GO:0034039">
    <property type="term" value="F:8-oxo-7,8-dihydroguanine DNA N-glycosylase activity"/>
    <property type="evidence" value="ECO:0000318"/>
    <property type="project" value="GO_Central"/>
</dbReference>
<evidence type="ECO:0000256" key="4">
    <source>
        <dbReference type="ARBA" id="ARBA00022801"/>
    </source>
</evidence>
<organism evidence="13 14">
    <name type="scientific">Dictyostelium purpureum</name>
    <name type="common">Slime mold</name>
    <dbReference type="NCBI Taxonomy" id="5786"/>
    <lineage>
        <taxon>Eukaryota</taxon>
        <taxon>Amoebozoa</taxon>
        <taxon>Evosea</taxon>
        <taxon>Eumycetozoa</taxon>
        <taxon>Dictyostelia</taxon>
        <taxon>Dictyosteliales</taxon>
        <taxon>Dictyosteliaceae</taxon>
        <taxon>Dictyostelium</taxon>
    </lineage>
</organism>
<dbReference type="Proteomes" id="UP000001064">
    <property type="component" value="Unassembled WGS sequence"/>
</dbReference>
<dbReference type="GO" id="GO:0006289">
    <property type="term" value="P:nucleotide-excision repair"/>
    <property type="evidence" value="ECO:0007669"/>
    <property type="project" value="InterPro"/>
</dbReference>
<dbReference type="Gene3D" id="3.30.310.40">
    <property type="match status" value="1"/>
</dbReference>
<dbReference type="OrthoDB" id="238681at2759"/>
<evidence type="ECO:0000256" key="2">
    <source>
        <dbReference type="ARBA" id="ARBA00012720"/>
    </source>
</evidence>
<dbReference type="SUPFAM" id="SSF55945">
    <property type="entry name" value="TATA-box binding protein-like"/>
    <property type="match status" value="1"/>
</dbReference>
<keyword evidence="7" id="KW-0511">Multifunctional enzyme</keyword>
<dbReference type="FunCoup" id="F0ZCJ6">
    <property type="interactions" value="241"/>
</dbReference>